<evidence type="ECO:0000313" key="3">
    <source>
        <dbReference type="EMBL" id="WPL17961.1"/>
    </source>
</evidence>
<gene>
    <name evidence="3" type="primary">cueR</name>
    <name evidence="3" type="ORF">Thiowin_03009</name>
</gene>
<evidence type="ECO:0000256" key="1">
    <source>
        <dbReference type="ARBA" id="ARBA00023125"/>
    </source>
</evidence>
<dbReference type="PANTHER" id="PTHR30204:SF93">
    <property type="entry name" value="HTH MERR-TYPE DOMAIN-CONTAINING PROTEIN"/>
    <property type="match status" value="1"/>
</dbReference>
<keyword evidence="1" id="KW-0238">DNA-binding</keyword>
<dbReference type="EMBL" id="CP121472">
    <property type="protein sequence ID" value="WPL17961.1"/>
    <property type="molecule type" value="Genomic_DNA"/>
</dbReference>
<evidence type="ECO:0000259" key="2">
    <source>
        <dbReference type="PROSITE" id="PS50937"/>
    </source>
</evidence>
<protein>
    <submittedName>
        <fullName evidence="3">Copper export regulator</fullName>
    </submittedName>
</protein>
<dbReference type="PANTHER" id="PTHR30204">
    <property type="entry name" value="REDOX-CYCLING DRUG-SENSING TRANSCRIPTIONAL ACTIVATOR SOXR"/>
    <property type="match status" value="1"/>
</dbReference>
<dbReference type="PROSITE" id="PS50937">
    <property type="entry name" value="HTH_MERR_2"/>
    <property type="match status" value="1"/>
</dbReference>
<organism evidence="3 4">
    <name type="scientific">Thiorhodovibrio winogradskyi</name>
    <dbReference type="NCBI Taxonomy" id="77007"/>
    <lineage>
        <taxon>Bacteria</taxon>
        <taxon>Pseudomonadati</taxon>
        <taxon>Pseudomonadota</taxon>
        <taxon>Gammaproteobacteria</taxon>
        <taxon>Chromatiales</taxon>
        <taxon>Chromatiaceae</taxon>
        <taxon>Thiorhodovibrio</taxon>
    </lineage>
</organism>
<evidence type="ECO:0000313" key="4">
    <source>
        <dbReference type="Proteomes" id="UP001432180"/>
    </source>
</evidence>
<proteinExistence type="predicted"/>
<feature type="domain" description="HTH merR-type" evidence="2">
    <location>
        <begin position="14"/>
        <end position="82"/>
    </location>
</feature>
<dbReference type="Gene3D" id="1.10.1660.10">
    <property type="match status" value="1"/>
</dbReference>
<accession>A0ABZ0SAA1</accession>
<dbReference type="InterPro" id="IPR009061">
    <property type="entry name" value="DNA-bd_dom_put_sf"/>
</dbReference>
<dbReference type="SMART" id="SM00422">
    <property type="entry name" value="HTH_MERR"/>
    <property type="match status" value="1"/>
</dbReference>
<dbReference type="RefSeq" id="WP_328983758.1">
    <property type="nucleotide sequence ID" value="NZ_CP121472.1"/>
</dbReference>
<sequence length="144" mass="15802">MTDPTERPKAAEPSFSIEELCGLSGVARRTVRFYTQKGLLDPPEGAKRGAYYTRRHLEQLLLIRQWADAGVSLERIGRLLRGDAEPLPFQPAPGSVEVWSRVTLRPGLEVHIEPGRLGLDAEQVRGLIGQFSAVVDGLKNGSVS</sequence>
<dbReference type="CDD" id="cd00592">
    <property type="entry name" value="HTH_MerR-like"/>
    <property type="match status" value="1"/>
</dbReference>
<dbReference type="Proteomes" id="UP001432180">
    <property type="component" value="Chromosome"/>
</dbReference>
<dbReference type="InterPro" id="IPR047057">
    <property type="entry name" value="MerR_fam"/>
</dbReference>
<dbReference type="InterPro" id="IPR000551">
    <property type="entry name" value="MerR-type_HTH_dom"/>
</dbReference>
<reference evidence="3 4" key="1">
    <citation type="journal article" date="2023" name="Microorganisms">
        <title>Thiorhodovibrio frisius and Trv. litoralis spp. nov., Two Novel Members from a Clade of Fastidious Purple Sulfur Bacteria That Exhibit Unique Red-Shifted Light-Harvesting Capabilities.</title>
        <authorList>
            <person name="Methner A."/>
            <person name="Kuzyk S.B."/>
            <person name="Petersen J."/>
            <person name="Bauer S."/>
            <person name="Brinkmann H."/>
            <person name="Sichau K."/>
            <person name="Wanner G."/>
            <person name="Wolf J."/>
            <person name="Neumann-Schaal M."/>
            <person name="Henke P."/>
            <person name="Tank M."/>
            <person name="Sproer C."/>
            <person name="Bunk B."/>
            <person name="Overmann J."/>
        </authorList>
    </citation>
    <scope>NUCLEOTIDE SEQUENCE [LARGE SCALE GENOMIC DNA]</scope>
    <source>
        <strain evidence="3 4">DSM 6702</strain>
    </source>
</reference>
<keyword evidence="4" id="KW-1185">Reference proteome</keyword>
<dbReference type="Pfam" id="PF13411">
    <property type="entry name" value="MerR_1"/>
    <property type="match status" value="1"/>
</dbReference>
<name>A0ABZ0SAA1_9GAMM</name>
<dbReference type="SUPFAM" id="SSF46955">
    <property type="entry name" value="Putative DNA-binding domain"/>
    <property type="match status" value="1"/>
</dbReference>